<protein>
    <submittedName>
        <fullName evidence="4">Uncharacterized protein</fullName>
    </submittedName>
</protein>
<name>A0A915IXV1_ROMCU</name>
<evidence type="ECO:0000313" key="3">
    <source>
        <dbReference type="Proteomes" id="UP000887565"/>
    </source>
</evidence>
<feature type="region of interest" description="Disordered" evidence="1">
    <location>
        <begin position="225"/>
        <end position="251"/>
    </location>
</feature>
<dbReference type="InterPro" id="IPR036770">
    <property type="entry name" value="Ankyrin_rpt-contain_sf"/>
</dbReference>
<dbReference type="SUPFAM" id="SSF48403">
    <property type="entry name" value="Ankyrin repeat"/>
    <property type="match status" value="1"/>
</dbReference>
<evidence type="ECO:0000313" key="4">
    <source>
        <dbReference type="WBParaSite" id="nRc.2.0.1.t18663-RA"/>
    </source>
</evidence>
<dbReference type="WBParaSite" id="nRc.2.0.1.t18663-RA">
    <property type="protein sequence ID" value="nRc.2.0.1.t18663-RA"/>
    <property type="gene ID" value="nRc.2.0.1.g18663"/>
</dbReference>
<evidence type="ECO:0000256" key="2">
    <source>
        <dbReference type="SAM" id="Phobius"/>
    </source>
</evidence>
<keyword evidence="2" id="KW-0812">Transmembrane</keyword>
<keyword evidence="3" id="KW-1185">Reference proteome</keyword>
<feature type="compositionally biased region" description="Low complexity" evidence="1">
    <location>
        <begin position="225"/>
        <end position="247"/>
    </location>
</feature>
<dbReference type="Pfam" id="PF12796">
    <property type="entry name" value="Ank_2"/>
    <property type="match status" value="1"/>
</dbReference>
<evidence type="ECO:0000256" key="1">
    <source>
        <dbReference type="SAM" id="MobiDB-lite"/>
    </source>
</evidence>
<feature type="compositionally biased region" description="Basic and acidic residues" evidence="1">
    <location>
        <begin position="189"/>
        <end position="200"/>
    </location>
</feature>
<sequence length="384" mass="43298">MNRRQNIKESQTSALVVFDPFVSKYRFCFSLLPSSVGCYVAAIAEFSFLFAVFAYQYVVYYFQNSNAHVAEITPPDYKGKTLNWKNYTTKEEFAAAIGNQKSPALLIVLGLAMILTLIFIVCLLVGVHRDNDKLVFAHLVFQCKEVLREKLLLIMDPLINKDSSTSDSFKEQSLTEAFLSKTKIKKGSKKQDNKNDESQPKKRTQSTKEQPALIWKRAKFATMRMKSGGSGSSTMRSMDSGGSTTRRGGSGKATVFGTVLSAVSMKRKAQLDRTKSSASLTDRLSTAYSEKQYCNMEDSPIYILRTQQFLYYLEHNINVINSLTGDTPLHWAVEKNCLKSVQHLLTKPDLDTTILNKKGYAPIHLAVVLNKQAILERWPMDEKD</sequence>
<proteinExistence type="predicted"/>
<feature type="transmembrane region" description="Helical" evidence="2">
    <location>
        <begin position="36"/>
        <end position="58"/>
    </location>
</feature>
<dbReference type="Proteomes" id="UP000887565">
    <property type="component" value="Unplaced"/>
</dbReference>
<dbReference type="Gene3D" id="1.25.40.20">
    <property type="entry name" value="Ankyrin repeat-containing domain"/>
    <property type="match status" value="1"/>
</dbReference>
<feature type="transmembrane region" description="Helical" evidence="2">
    <location>
        <begin position="104"/>
        <end position="127"/>
    </location>
</feature>
<dbReference type="AlphaFoldDB" id="A0A915IXV1"/>
<dbReference type="InterPro" id="IPR002110">
    <property type="entry name" value="Ankyrin_rpt"/>
</dbReference>
<keyword evidence="2" id="KW-1133">Transmembrane helix</keyword>
<feature type="region of interest" description="Disordered" evidence="1">
    <location>
        <begin position="184"/>
        <end position="210"/>
    </location>
</feature>
<keyword evidence="2" id="KW-0472">Membrane</keyword>
<reference evidence="4" key="1">
    <citation type="submission" date="2022-11" db="UniProtKB">
        <authorList>
            <consortium name="WormBaseParasite"/>
        </authorList>
    </citation>
    <scope>IDENTIFICATION</scope>
</reference>
<organism evidence="3 4">
    <name type="scientific">Romanomermis culicivorax</name>
    <name type="common">Nematode worm</name>
    <dbReference type="NCBI Taxonomy" id="13658"/>
    <lineage>
        <taxon>Eukaryota</taxon>
        <taxon>Metazoa</taxon>
        <taxon>Ecdysozoa</taxon>
        <taxon>Nematoda</taxon>
        <taxon>Enoplea</taxon>
        <taxon>Dorylaimia</taxon>
        <taxon>Mermithida</taxon>
        <taxon>Mermithoidea</taxon>
        <taxon>Mermithidae</taxon>
        <taxon>Romanomermis</taxon>
    </lineage>
</organism>
<accession>A0A915IXV1</accession>